<feature type="compositionally biased region" description="Low complexity" evidence="1">
    <location>
        <begin position="144"/>
        <end position="155"/>
    </location>
</feature>
<reference evidence="2" key="1">
    <citation type="submission" date="2020-11" db="EMBL/GenBank/DDBJ databases">
        <authorList>
            <consortium name="DOE Joint Genome Institute"/>
            <person name="Ahrendt S."/>
            <person name="Riley R."/>
            <person name="Andreopoulos W."/>
            <person name="Labutti K."/>
            <person name="Pangilinan J."/>
            <person name="Ruiz-Duenas F.J."/>
            <person name="Barrasa J.M."/>
            <person name="Sanchez-Garcia M."/>
            <person name="Camarero S."/>
            <person name="Miyauchi S."/>
            <person name="Serrano A."/>
            <person name="Linde D."/>
            <person name="Babiker R."/>
            <person name="Drula E."/>
            <person name="Ayuso-Fernandez I."/>
            <person name="Pacheco R."/>
            <person name="Padilla G."/>
            <person name="Ferreira P."/>
            <person name="Barriuso J."/>
            <person name="Kellner H."/>
            <person name="Castanera R."/>
            <person name="Alfaro M."/>
            <person name="Ramirez L."/>
            <person name="Pisabarro A.G."/>
            <person name="Kuo A."/>
            <person name="Tritt A."/>
            <person name="Lipzen A."/>
            <person name="He G."/>
            <person name="Yan M."/>
            <person name="Ng V."/>
            <person name="Cullen D."/>
            <person name="Martin F."/>
            <person name="Rosso M.-N."/>
            <person name="Henrissat B."/>
            <person name="Hibbett D."/>
            <person name="Martinez A.T."/>
            <person name="Grigoriev I.V."/>
        </authorList>
    </citation>
    <scope>NUCLEOTIDE SEQUENCE</scope>
    <source>
        <strain evidence="2">CBS 247.69</strain>
    </source>
</reference>
<protein>
    <submittedName>
        <fullName evidence="2">Uncharacterized protein</fullName>
    </submittedName>
</protein>
<gene>
    <name evidence="2" type="ORF">BDZ94DRAFT_1347243</name>
</gene>
<accession>A0A9P5YAV8</accession>
<sequence length="162" mass="17464">SGSTQSATYITRAFGLSQDFPQVRTLPLTTTIAVTTLNSCMPLPFFGALSSHYDCEITLKEACKAMLQLYTWGPIRPLEKYASDHTITCLGGGRLNATQSDGPRAGRKDSLRQVLKTLNAGRSCEGGWLLHAAESELTKKGSSENELNLNSPNGSVLLKTAQ</sequence>
<name>A0A9P5YAV8_9AGAR</name>
<evidence type="ECO:0000313" key="2">
    <source>
        <dbReference type="EMBL" id="KAF9465478.1"/>
    </source>
</evidence>
<dbReference type="Proteomes" id="UP000807353">
    <property type="component" value="Unassembled WGS sequence"/>
</dbReference>
<feature type="region of interest" description="Disordered" evidence="1">
    <location>
        <begin position="141"/>
        <end position="162"/>
    </location>
</feature>
<proteinExistence type="predicted"/>
<comment type="caution">
    <text evidence="2">The sequence shown here is derived from an EMBL/GenBank/DDBJ whole genome shotgun (WGS) entry which is preliminary data.</text>
</comment>
<organism evidence="2 3">
    <name type="scientific">Collybia nuda</name>
    <dbReference type="NCBI Taxonomy" id="64659"/>
    <lineage>
        <taxon>Eukaryota</taxon>
        <taxon>Fungi</taxon>
        <taxon>Dikarya</taxon>
        <taxon>Basidiomycota</taxon>
        <taxon>Agaricomycotina</taxon>
        <taxon>Agaricomycetes</taxon>
        <taxon>Agaricomycetidae</taxon>
        <taxon>Agaricales</taxon>
        <taxon>Tricholomatineae</taxon>
        <taxon>Clitocybaceae</taxon>
        <taxon>Collybia</taxon>
    </lineage>
</organism>
<dbReference type="AlphaFoldDB" id="A0A9P5YAV8"/>
<keyword evidence="3" id="KW-1185">Reference proteome</keyword>
<dbReference type="EMBL" id="MU150247">
    <property type="protein sequence ID" value="KAF9465478.1"/>
    <property type="molecule type" value="Genomic_DNA"/>
</dbReference>
<evidence type="ECO:0000313" key="3">
    <source>
        <dbReference type="Proteomes" id="UP000807353"/>
    </source>
</evidence>
<feature type="non-terminal residue" evidence="2">
    <location>
        <position position="1"/>
    </location>
</feature>
<evidence type="ECO:0000256" key="1">
    <source>
        <dbReference type="SAM" id="MobiDB-lite"/>
    </source>
</evidence>